<dbReference type="AlphaFoldDB" id="A0A432LHR9"/>
<dbReference type="EMBL" id="RYYU01000001">
    <property type="protein sequence ID" value="RUL58742.1"/>
    <property type="molecule type" value="Genomic_DNA"/>
</dbReference>
<keyword evidence="3" id="KW-1185">Reference proteome</keyword>
<dbReference type="OrthoDB" id="1120636at2"/>
<sequence>MGNRIKHSGIIDKIDDDCIKVRIVQMSACSSCNAAYLCQASEKKEKIVDVYDFSSRTDYKVGDTVTVIASSQIGMNAVLVAFGVPFLILVSVVFIVSRITDEEPFMALAGICALIPYYILMYILRHRFREKFSFKIEKTDNNTR</sequence>
<dbReference type="RefSeq" id="WP_126677838.1">
    <property type="nucleotide sequence ID" value="NZ_RYYU01000001.1"/>
</dbReference>
<comment type="caution">
    <text evidence="2">The sequence shown here is derived from an EMBL/GenBank/DDBJ whole genome shotgun (WGS) entry which is preliminary data.</text>
</comment>
<dbReference type="Pfam" id="PF04246">
    <property type="entry name" value="RseC_MucC"/>
    <property type="match status" value="1"/>
</dbReference>
<accession>A0A432LHR9</accession>
<feature type="transmembrane region" description="Helical" evidence="1">
    <location>
        <begin position="77"/>
        <end position="99"/>
    </location>
</feature>
<reference evidence="2 3" key="1">
    <citation type="submission" date="2018-12" db="EMBL/GenBank/DDBJ databases">
        <title>Genome sequencing of Prevotella sp. KCOM 3155 (= JS262).</title>
        <authorList>
            <person name="Kook J.-K."/>
            <person name="Park S.-N."/>
            <person name="Lim Y.K."/>
        </authorList>
    </citation>
    <scope>NUCLEOTIDE SEQUENCE [LARGE SCALE GENOMIC DNA]</scope>
    <source>
        <strain evidence="2 3">KCOM 3155</strain>
    </source>
</reference>
<name>A0A432LHR9_9BACT</name>
<keyword evidence="1" id="KW-0472">Membrane</keyword>
<evidence type="ECO:0000313" key="2">
    <source>
        <dbReference type="EMBL" id="RUL58742.1"/>
    </source>
</evidence>
<feature type="transmembrane region" description="Helical" evidence="1">
    <location>
        <begin position="105"/>
        <end position="124"/>
    </location>
</feature>
<keyword evidence="1" id="KW-0812">Transmembrane</keyword>
<evidence type="ECO:0000313" key="3">
    <source>
        <dbReference type="Proteomes" id="UP000278983"/>
    </source>
</evidence>
<evidence type="ECO:0000256" key="1">
    <source>
        <dbReference type="SAM" id="Phobius"/>
    </source>
</evidence>
<gene>
    <name evidence="2" type="ORF">EHV08_02470</name>
</gene>
<keyword evidence="1" id="KW-1133">Transmembrane helix</keyword>
<dbReference type="Proteomes" id="UP000278983">
    <property type="component" value="Unassembled WGS sequence"/>
</dbReference>
<protein>
    <submittedName>
        <fullName evidence="2">RseC/MucC family positive regulator of sigma(E)</fullName>
    </submittedName>
</protein>
<proteinExistence type="predicted"/>
<organism evidence="2 3">
    <name type="scientific">Prevotella koreensis</name>
    <dbReference type="NCBI Taxonomy" id="2490854"/>
    <lineage>
        <taxon>Bacteria</taxon>
        <taxon>Pseudomonadati</taxon>
        <taxon>Bacteroidota</taxon>
        <taxon>Bacteroidia</taxon>
        <taxon>Bacteroidales</taxon>
        <taxon>Prevotellaceae</taxon>
        <taxon>Prevotella</taxon>
    </lineage>
</organism>